<sequence>MKVRSEMRFISRHSKRDMELPRKRHELLNRIITSLRTNEDVEGIFLGGSLAKGNEDHFSDIDLRIIVPDEQYKRFIFDKQKLSAQFGNVLFFEDLNPNAPFTIAHYDQFIKLDLFIYTFQTLKPSVWLKGIKVVHDPSGELQEIVRQSEGLFYQVTREEVEAWSGKVYAYIHEVYRRVMREEYYYALTMISNLRSFIVKGWSMEVDRQPNDAWDWSKIEGSRSNLEPWQLSMLGRWSCGRDQEEIMKTLHSMIPELRRLHGNLCDKIGFGENHNNFDKIVNLVL</sequence>
<name>A0A5R9GFZ4_9BACL</name>
<dbReference type="Gene3D" id="3.30.460.10">
    <property type="entry name" value="Beta Polymerase, domain 2"/>
    <property type="match status" value="1"/>
</dbReference>
<dbReference type="CDD" id="cd05403">
    <property type="entry name" value="NT_KNTase_like"/>
    <property type="match status" value="1"/>
</dbReference>
<dbReference type="EMBL" id="VCIW01000005">
    <property type="protein sequence ID" value="TLS52204.1"/>
    <property type="molecule type" value="Genomic_DNA"/>
</dbReference>
<gene>
    <name evidence="1" type="ORF">FE782_09510</name>
</gene>
<dbReference type="GO" id="GO:0016740">
    <property type="term" value="F:transferase activity"/>
    <property type="evidence" value="ECO:0007669"/>
    <property type="project" value="UniProtKB-KW"/>
</dbReference>
<keyword evidence="1" id="KW-0808">Transferase</keyword>
<evidence type="ECO:0000313" key="2">
    <source>
        <dbReference type="Proteomes" id="UP000309676"/>
    </source>
</evidence>
<keyword evidence="2" id="KW-1185">Reference proteome</keyword>
<dbReference type="SUPFAM" id="SSF81301">
    <property type="entry name" value="Nucleotidyltransferase"/>
    <property type="match status" value="1"/>
</dbReference>
<accession>A0A5R9GFZ4</accession>
<protein>
    <submittedName>
        <fullName evidence="1">Nucleotidyltransferase domain-containing protein</fullName>
    </submittedName>
</protein>
<dbReference type="AlphaFoldDB" id="A0A5R9GFZ4"/>
<dbReference type="InterPro" id="IPR043519">
    <property type="entry name" value="NT_sf"/>
</dbReference>
<reference evidence="1 2" key="1">
    <citation type="submission" date="2019-05" db="EMBL/GenBank/DDBJ databases">
        <authorList>
            <person name="Narsing Rao M.P."/>
            <person name="Li W.J."/>
        </authorList>
    </citation>
    <scope>NUCLEOTIDE SEQUENCE [LARGE SCALE GENOMIC DNA]</scope>
    <source>
        <strain evidence="1 2">SYSU_K30003</strain>
    </source>
</reference>
<dbReference type="Pfam" id="PF04439">
    <property type="entry name" value="Adenyl_transf"/>
    <property type="match status" value="1"/>
</dbReference>
<proteinExistence type="predicted"/>
<dbReference type="Proteomes" id="UP000309676">
    <property type="component" value="Unassembled WGS sequence"/>
</dbReference>
<dbReference type="InterPro" id="IPR007530">
    <property type="entry name" value="Aminoglycoside_adenylylTfrase"/>
</dbReference>
<comment type="caution">
    <text evidence="1">The sequence shown here is derived from an EMBL/GenBank/DDBJ whole genome shotgun (WGS) entry which is preliminary data.</text>
</comment>
<organism evidence="1 2">
    <name type="scientific">Paenibacillus antri</name>
    <dbReference type="NCBI Taxonomy" id="2582848"/>
    <lineage>
        <taxon>Bacteria</taxon>
        <taxon>Bacillati</taxon>
        <taxon>Bacillota</taxon>
        <taxon>Bacilli</taxon>
        <taxon>Bacillales</taxon>
        <taxon>Paenibacillaceae</taxon>
        <taxon>Paenibacillus</taxon>
    </lineage>
</organism>
<evidence type="ECO:0000313" key="1">
    <source>
        <dbReference type="EMBL" id="TLS52204.1"/>
    </source>
</evidence>